<protein>
    <submittedName>
        <fullName evidence="2">Uncharacterized protein</fullName>
    </submittedName>
</protein>
<reference evidence="2 3" key="1">
    <citation type="submission" date="2018-12" db="EMBL/GenBank/DDBJ databases">
        <authorList>
            <person name="Feng G."/>
            <person name="Zhu H."/>
        </authorList>
    </citation>
    <scope>NUCLEOTIDE SEQUENCE [LARGE SCALE GENOMIC DNA]</scope>
    <source>
        <strain evidence="2 3">KCTC 12533</strain>
    </source>
</reference>
<keyword evidence="3" id="KW-1185">Reference proteome</keyword>
<sequence length="130" mass="14579">MAVTIPANDGKTANLYWLSLAVSLVSFLLYRKPLTPTPYLSENIFLFSVFCGYLLIAGLGWPVRKGRRWAKVVLLLLNGPSTVWYLLRLPTMATPWPQMLLPLLSTALLLWAVVIVARDLLRQPRAGISQ</sequence>
<evidence type="ECO:0000313" key="2">
    <source>
        <dbReference type="EMBL" id="RSK50060.1"/>
    </source>
</evidence>
<proteinExistence type="predicted"/>
<feature type="transmembrane region" description="Helical" evidence="1">
    <location>
        <begin position="43"/>
        <end position="62"/>
    </location>
</feature>
<keyword evidence="1" id="KW-0812">Transmembrane</keyword>
<feature type="transmembrane region" description="Helical" evidence="1">
    <location>
        <begin position="12"/>
        <end position="31"/>
    </location>
</feature>
<feature type="transmembrane region" description="Helical" evidence="1">
    <location>
        <begin position="99"/>
        <end position="121"/>
    </location>
</feature>
<organism evidence="2 3">
    <name type="scientific">Hymenobacter rigui</name>
    <dbReference type="NCBI Taxonomy" id="334424"/>
    <lineage>
        <taxon>Bacteria</taxon>
        <taxon>Pseudomonadati</taxon>
        <taxon>Bacteroidota</taxon>
        <taxon>Cytophagia</taxon>
        <taxon>Cytophagales</taxon>
        <taxon>Hymenobacteraceae</taxon>
        <taxon>Hymenobacter</taxon>
    </lineage>
</organism>
<feature type="transmembrane region" description="Helical" evidence="1">
    <location>
        <begin position="69"/>
        <end position="87"/>
    </location>
</feature>
<keyword evidence="1" id="KW-0472">Membrane</keyword>
<dbReference type="AlphaFoldDB" id="A0A3R9MNQ1"/>
<name>A0A3R9MNQ1_9BACT</name>
<evidence type="ECO:0000313" key="3">
    <source>
        <dbReference type="Proteomes" id="UP000273500"/>
    </source>
</evidence>
<evidence type="ECO:0000256" key="1">
    <source>
        <dbReference type="SAM" id="Phobius"/>
    </source>
</evidence>
<dbReference type="RefSeq" id="WP_170172517.1">
    <property type="nucleotide sequence ID" value="NZ_RWIT01000002.1"/>
</dbReference>
<comment type="caution">
    <text evidence="2">The sequence shown here is derived from an EMBL/GenBank/DDBJ whole genome shotgun (WGS) entry which is preliminary data.</text>
</comment>
<keyword evidence="1" id="KW-1133">Transmembrane helix</keyword>
<accession>A0A3R9MNQ1</accession>
<gene>
    <name evidence="2" type="ORF">EI291_05260</name>
</gene>
<dbReference type="EMBL" id="RWIT01000002">
    <property type="protein sequence ID" value="RSK50060.1"/>
    <property type="molecule type" value="Genomic_DNA"/>
</dbReference>
<dbReference type="Proteomes" id="UP000273500">
    <property type="component" value="Unassembled WGS sequence"/>
</dbReference>